<dbReference type="EMBL" id="AP023322">
    <property type="protein sequence ID" value="BCI64257.1"/>
    <property type="molecule type" value="Genomic_DNA"/>
</dbReference>
<reference evidence="3" key="1">
    <citation type="submission" date="2020-07" db="EMBL/GenBank/DDBJ databases">
        <title>Complete genome sequencing of Coprobacter sp. strain 2CBH44.</title>
        <authorList>
            <person name="Sakamoto M."/>
            <person name="Murakami T."/>
            <person name="Mori H."/>
        </authorList>
    </citation>
    <scope>NUCLEOTIDE SEQUENCE [LARGE SCALE GENOMIC DNA]</scope>
    <source>
        <strain evidence="3">2CBH44</strain>
    </source>
</reference>
<name>A0A7G1I438_9BACT</name>
<dbReference type="AlphaFoldDB" id="A0A7G1I438"/>
<comment type="similarity">
    <text evidence="1">Belongs to the UPF0246 family.</text>
</comment>
<dbReference type="RefSeq" id="WP_200754974.1">
    <property type="nucleotide sequence ID" value="NZ_AP023322.1"/>
</dbReference>
<dbReference type="InterPro" id="IPR005583">
    <property type="entry name" value="YaaA"/>
</dbReference>
<dbReference type="PANTHER" id="PTHR30283">
    <property type="entry name" value="PEROXIDE STRESS RESPONSE PROTEIN YAAA"/>
    <property type="match status" value="1"/>
</dbReference>
<organism evidence="2 3">
    <name type="scientific">Coprobacter secundus subsp. similis</name>
    <dbReference type="NCBI Taxonomy" id="2751153"/>
    <lineage>
        <taxon>Bacteria</taxon>
        <taxon>Pseudomonadati</taxon>
        <taxon>Bacteroidota</taxon>
        <taxon>Bacteroidia</taxon>
        <taxon>Bacteroidales</taxon>
        <taxon>Barnesiellaceae</taxon>
        <taxon>Coprobacter</taxon>
    </lineage>
</organism>
<accession>A0A7G1I438</accession>
<protein>
    <recommendedName>
        <fullName evidence="1">UPF0246 protein Cop2CBH44_26100</fullName>
    </recommendedName>
</protein>
<proteinExistence type="inferred from homology"/>
<dbReference type="KEGG" id="copr:Cop2CBH44_26100"/>
<sequence>MMILLSCAKTMSKHSKIQVPASTNPVFQKEASKIILHLSQYSVNELKEILHVPERLAAENSLRFHEFHSNETPSLQALLAYTGIVFKNIDPKNFTLEDFTYAQEHLRITSFCYGLLRPMDTIKPYRLEGNVTIPELGAENMFDFWQKRLTRPFIQEIIKNGGILFNLASHEMKSLFDWKLVENKTRIITPEFKIIKRGKPTTVVIYTKMARGAMTRYIIKNRIENPEEIKSFEWEGFHFHKEDTKSGIYTFIQE</sequence>
<dbReference type="PANTHER" id="PTHR30283:SF4">
    <property type="entry name" value="PEROXIDE STRESS RESISTANCE PROTEIN YAAA"/>
    <property type="match status" value="1"/>
</dbReference>
<gene>
    <name evidence="2" type="ORF">Cop2CBH44_26100</name>
</gene>
<evidence type="ECO:0000313" key="3">
    <source>
        <dbReference type="Proteomes" id="UP000594042"/>
    </source>
</evidence>
<dbReference type="GO" id="GO:0033194">
    <property type="term" value="P:response to hydroperoxide"/>
    <property type="evidence" value="ECO:0007669"/>
    <property type="project" value="TreeGrafter"/>
</dbReference>
<evidence type="ECO:0000256" key="1">
    <source>
        <dbReference type="HAMAP-Rule" id="MF_00652"/>
    </source>
</evidence>
<keyword evidence="3" id="KW-1185">Reference proteome</keyword>
<evidence type="ECO:0000313" key="2">
    <source>
        <dbReference type="EMBL" id="BCI64257.1"/>
    </source>
</evidence>
<dbReference type="GO" id="GO:0005829">
    <property type="term" value="C:cytosol"/>
    <property type="evidence" value="ECO:0007669"/>
    <property type="project" value="TreeGrafter"/>
</dbReference>
<dbReference type="Pfam" id="PF03883">
    <property type="entry name" value="H2O2_YaaD"/>
    <property type="match status" value="1"/>
</dbReference>
<dbReference type="Proteomes" id="UP000594042">
    <property type="component" value="Chromosome"/>
</dbReference>
<dbReference type="HAMAP" id="MF_00652">
    <property type="entry name" value="UPF0246"/>
    <property type="match status" value="1"/>
</dbReference>